<evidence type="ECO:0000313" key="3">
    <source>
        <dbReference type="EMBL" id="CAA7036134.1"/>
    </source>
</evidence>
<evidence type="ECO:0000313" key="4">
    <source>
        <dbReference type="Proteomes" id="UP000467841"/>
    </source>
</evidence>
<reference evidence="3" key="1">
    <citation type="submission" date="2020-01" db="EMBL/GenBank/DDBJ databases">
        <authorList>
            <person name="Mishra B."/>
        </authorList>
    </citation>
    <scope>NUCLEOTIDE SEQUENCE [LARGE SCALE GENOMIC DNA]</scope>
</reference>
<gene>
    <name evidence="3" type="ORF">MERR_LOCUS23369</name>
</gene>
<dbReference type="PANTHER" id="PTHR45686">
    <property type="entry name" value="ADP-RIBOSYLATION FACTOR GTPASE ACTIVATING PROTEIN 3, ISOFORM H-RELATED"/>
    <property type="match status" value="1"/>
</dbReference>
<dbReference type="AlphaFoldDB" id="A0A6D2J830"/>
<dbReference type="PANTHER" id="PTHR45686:SF4">
    <property type="entry name" value="ADP-RIBOSYLATION FACTOR GTPASE ACTIVATING PROTEIN 3, ISOFORM H"/>
    <property type="match status" value="1"/>
</dbReference>
<keyword evidence="1" id="KW-0479">Metal-binding</keyword>
<name>A0A6D2J830_9BRAS</name>
<proteinExistence type="predicted"/>
<dbReference type="EMBL" id="CACVBM020001163">
    <property type="protein sequence ID" value="CAA7036134.1"/>
    <property type="molecule type" value="Genomic_DNA"/>
</dbReference>
<dbReference type="GO" id="GO:0048205">
    <property type="term" value="P:COPI coating of Golgi vesicle"/>
    <property type="evidence" value="ECO:0007669"/>
    <property type="project" value="TreeGrafter"/>
</dbReference>
<protein>
    <submittedName>
        <fullName evidence="3">Uncharacterized protein</fullName>
    </submittedName>
</protein>
<evidence type="ECO:0000256" key="1">
    <source>
        <dbReference type="ARBA" id="ARBA00022723"/>
    </source>
</evidence>
<keyword evidence="2" id="KW-0862">Zinc</keyword>
<organism evidence="3 4">
    <name type="scientific">Microthlaspi erraticum</name>
    <dbReference type="NCBI Taxonomy" id="1685480"/>
    <lineage>
        <taxon>Eukaryota</taxon>
        <taxon>Viridiplantae</taxon>
        <taxon>Streptophyta</taxon>
        <taxon>Embryophyta</taxon>
        <taxon>Tracheophyta</taxon>
        <taxon>Spermatophyta</taxon>
        <taxon>Magnoliopsida</taxon>
        <taxon>eudicotyledons</taxon>
        <taxon>Gunneridae</taxon>
        <taxon>Pentapetalae</taxon>
        <taxon>rosids</taxon>
        <taxon>malvids</taxon>
        <taxon>Brassicales</taxon>
        <taxon>Brassicaceae</taxon>
        <taxon>Coluteocarpeae</taxon>
        <taxon>Microthlaspi</taxon>
    </lineage>
</organism>
<dbReference type="GO" id="GO:0000139">
    <property type="term" value="C:Golgi membrane"/>
    <property type="evidence" value="ECO:0007669"/>
    <property type="project" value="GOC"/>
</dbReference>
<dbReference type="GO" id="GO:0046872">
    <property type="term" value="F:metal ion binding"/>
    <property type="evidence" value="ECO:0007669"/>
    <property type="project" value="UniProtKB-KW"/>
</dbReference>
<evidence type="ECO:0000256" key="2">
    <source>
        <dbReference type="ARBA" id="ARBA00022833"/>
    </source>
</evidence>
<accession>A0A6D2J830</accession>
<comment type="caution">
    <text evidence="3">The sequence shown here is derived from an EMBL/GenBank/DDBJ whole genome shotgun (WGS) entry which is preliminary data.</text>
</comment>
<keyword evidence="4" id="KW-1185">Reference proteome</keyword>
<sequence>MTMMFGGNNRAHLFFKEHGCPVDDKVRFESKYTSRAANSYRRILAKEVAEAMAEEATTGPPSSPVLVEESDAARRLFSKEKSISSAQFFGDPHESSHLEPKTRLEKLTTLASTIFGDSTTFPKKQSIPPVFYALRRDVTDLMQILYSEDVDNAHAMPYLTRLGLINHLRDRLTTASNGVKVWDKDKKKLVWDEDKKLVRMISALERDLWILLLESVGPCPDLQDYIVHA</sequence>
<dbReference type="OrthoDB" id="1113840at2759"/>
<dbReference type="Proteomes" id="UP000467841">
    <property type="component" value="Unassembled WGS sequence"/>
</dbReference>